<dbReference type="Gene3D" id="3.30.450.40">
    <property type="match status" value="1"/>
</dbReference>
<evidence type="ECO:0000313" key="7">
    <source>
        <dbReference type="Proteomes" id="UP000638648"/>
    </source>
</evidence>
<dbReference type="SUPFAM" id="SSF55781">
    <property type="entry name" value="GAF domain-like"/>
    <property type="match status" value="1"/>
</dbReference>
<dbReference type="Pfam" id="PF09339">
    <property type="entry name" value="HTH_IclR"/>
    <property type="match status" value="1"/>
</dbReference>
<keyword evidence="7" id="KW-1185">Reference proteome</keyword>
<protein>
    <submittedName>
        <fullName evidence="6">DNA-binding IclR family transcriptional regulator</fullName>
    </submittedName>
</protein>
<comment type="caution">
    <text evidence="6">The sequence shown here is derived from an EMBL/GenBank/DDBJ whole genome shotgun (WGS) entry which is preliminary data.</text>
</comment>
<dbReference type="InterPro" id="IPR036390">
    <property type="entry name" value="WH_DNA-bd_sf"/>
</dbReference>
<dbReference type="SMART" id="SM00346">
    <property type="entry name" value="HTH_ICLR"/>
    <property type="match status" value="1"/>
</dbReference>
<name>A0A927MZS4_9ACTN</name>
<reference evidence="6" key="1">
    <citation type="submission" date="2020-10" db="EMBL/GenBank/DDBJ databases">
        <title>Sequencing the genomes of 1000 actinobacteria strains.</title>
        <authorList>
            <person name="Klenk H.-P."/>
        </authorList>
    </citation>
    <scope>NUCLEOTIDE SEQUENCE</scope>
    <source>
        <strain evidence="6">DSM 45354</strain>
    </source>
</reference>
<dbReference type="GO" id="GO:0045892">
    <property type="term" value="P:negative regulation of DNA-templated transcription"/>
    <property type="evidence" value="ECO:0007669"/>
    <property type="project" value="TreeGrafter"/>
</dbReference>
<dbReference type="InterPro" id="IPR050707">
    <property type="entry name" value="HTH_MetabolicPath_Reg"/>
</dbReference>
<keyword evidence="3" id="KW-0804">Transcription</keyword>
<dbReference type="PANTHER" id="PTHR30136:SF35">
    <property type="entry name" value="HTH-TYPE TRANSCRIPTIONAL REGULATOR RV1719"/>
    <property type="match status" value="1"/>
</dbReference>
<dbReference type="PANTHER" id="PTHR30136">
    <property type="entry name" value="HELIX-TURN-HELIX TRANSCRIPTIONAL REGULATOR, ICLR FAMILY"/>
    <property type="match status" value="1"/>
</dbReference>
<dbReference type="SUPFAM" id="SSF46785">
    <property type="entry name" value="Winged helix' DNA-binding domain"/>
    <property type="match status" value="1"/>
</dbReference>
<dbReference type="Gene3D" id="1.10.10.10">
    <property type="entry name" value="Winged helix-like DNA-binding domain superfamily/Winged helix DNA-binding domain"/>
    <property type="match status" value="1"/>
</dbReference>
<dbReference type="PROSITE" id="PS51077">
    <property type="entry name" value="HTH_ICLR"/>
    <property type="match status" value="1"/>
</dbReference>
<dbReference type="Pfam" id="PF01614">
    <property type="entry name" value="IclR_C"/>
    <property type="match status" value="1"/>
</dbReference>
<evidence type="ECO:0000256" key="1">
    <source>
        <dbReference type="ARBA" id="ARBA00023015"/>
    </source>
</evidence>
<dbReference type="AlphaFoldDB" id="A0A927MZS4"/>
<dbReference type="Proteomes" id="UP000638648">
    <property type="component" value="Unassembled WGS sequence"/>
</dbReference>
<keyword evidence="2 6" id="KW-0238">DNA-binding</keyword>
<evidence type="ECO:0000256" key="3">
    <source>
        <dbReference type="ARBA" id="ARBA00023163"/>
    </source>
</evidence>
<evidence type="ECO:0000259" key="4">
    <source>
        <dbReference type="PROSITE" id="PS51077"/>
    </source>
</evidence>
<dbReference type="RefSeq" id="WP_192752805.1">
    <property type="nucleotide sequence ID" value="NZ_BAABJL010000142.1"/>
</dbReference>
<dbReference type="GO" id="GO:0003677">
    <property type="term" value="F:DNA binding"/>
    <property type="evidence" value="ECO:0007669"/>
    <property type="project" value="UniProtKB-KW"/>
</dbReference>
<organism evidence="6 7">
    <name type="scientific">Actinopolymorpha pittospori</name>
    <dbReference type="NCBI Taxonomy" id="648752"/>
    <lineage>
        <taxon>Bacteria</taxon>
        <taxon>Bacillati</taxon>
        <taxon>Actinomycetota</taxon>
        <taxon>Actinomycetes</taxon>
        <taxon>Propionibacteriales</taxon>
        <taxon>Actinopolymorphaceae</taxon>
        <taxon>Actinopolymorpha</taxon>
    </lineage>
</organism>
<dbReference type="InterPro" id="IPR036388">
    <property type="entry name" value="WH-like_DNA-bd_sf"/>
</dbReference>
<sequence>MTERSTSAPGTLSRGLAIIEYVAAHGEVSMQQLADGLDLSRSATYRIVGQLREHGFVTERADGTGVRLGVAAVRVGLQALAQTDLFAIAPPQLRRLVHDTAETAFLAVMDNDEMVYVLQEIGTQAVKMSSKLGSRAPIHCTGLGKAYLSALAEPERREIVSRLELIHYTPTTLTTPQALLAEVERSRLRGFAIDDSEREPDVRCLAAPVVGHDRKPVAALSVGGPAARIRAHETSIAGLVRNAARELSRQLGAPDLQEEAR</sequence>
<dbReference type="InterPro" id="IPR014757">
    <property type="entry name" value="Tscrpt_reg_IclR_C"/>
</dbReference>
<dbReference type="GO" id="GO:0003700">
    <property type="term" value="F:DNA-binding transcription factor activity"/>
    <property type="evidence" value="ECO:0007669"/>
    <property type="project" value="TreeGrafter"/>
</dbReference>
<dbReference type="InterPro" id="IPR005471">
    <property type="entry name" value="Tscrpt_reg_IclR_N"/>
</dbReference>
<feature type="domain" description="IclR-ED" evidence="5">
    <location>
        <begin position="71"/>
        <end position="253"/>
    </location>
</feature>
<evidence type="ECO:0000259" key="5">
    <source>
        <dbReference type="PROSITE" id="PS51078"/>
    </source>
</evidence>
<evidence type="ECO:0000256" key="2">
    <source>
        <dbReference type="ARBA" id="ARBA00023125"/>
    </source>
</evidence>
<dbReference type="InterPro" id="IPR029016">
    <property type="entry name" value="GAF-like_dom_sf"/>
</dbReference>
<accession>A0A927MZS4</accession>
<proteinExistence type="predicted"/>
<dbReference type="PROSITE" id="PS51078">
    <property type="entry name" value="ICLR_ED"/>
    <property type="match status" value="1"/>
</dbReference>
<gene>
    <name evidence="6" type="ORF">HEB94_006035</name>
</gene>
<dbReference type="EMBL" id="JADBEM010000001">
    <property type="protein sequence ID" value="MBE1609187.1"/>
    <property type="molecule type" value="Genomic_DNA"/>
</dbReference>
<evidence type="ECO:0000313" key="6">
    <source>
        <dbReference type="EMBL" id="MBE1609187.1"/>
    </source>
</evidence>
<feature type="domain" description="HTH iclR-type" evidence="4">
    <location>
        <begin position="9"/>
        <end position="70"/>
    </location>
</feature>
<keyword evidence="1" id="KW-0805">Transcription regulation</keyword>